<reference evidence="1 2" key="1">
    <citation type="journal article" date="2020" name="Nat. Food">
        <title>A phased Vanilla planifolia genome enables genetic improvement of flavour and production.</title>
        <authorList>
            <person name="Hasing T."/>
            <person name="Tang H."/>
            <person name="Brym M."/>
            <person name="Khazi F."/>
            <person name="Huang T."/>
            <person name="Chambers A.H."/>
        </authorList>
    </citation>
    <scope>NUCLEOTIDE SEQUENCE [LARGE SCALE GENOMIC DNA]</scope>
    <source>
        <tissue evidence="1">Leaf</tissue>
    </source>
</reference>
<evidence type="ECO:0000313" key="1">
    <source>
        <dbReference type="EMBL" id="KAG0480317.1"/>
    </source>
</evidence>
<organism evidence="1 2">
    <name type="scientific">Vanilla planifolia</name>
    <name type="common">Vanilla</name>
    <dbReference type="NCBI Taxonomy" id="51239"/>
    <lineage>
        <taxon>Eukaryota</taxon>
        <taxon>Viridiplantae</taxon>
        <taxon>Streptophyta</taxon>
        <taxon>Embryophyta</taxon>
        <taxon>Tracheophyta</taxon>
        <taxon>Spermatophyta</taxon>
        <taxon>Magnoliopsida</taxon>
        <taxon>Liliopsida</taxon>
        <taxon>Asparagales</taxon>
        <taxon>Orchidaceae</taxon>
        <taxon>Vanilloideae</taxon>
        <taxon>Vanilleae</taxon>
        <taxon>Vanilla</taxon>
    </lineage>
</organism>
<proteinExistence type="predicted"/>
<evidence type="ECO:0000313" key="2">
    <source>
        <dbReference type="Proteomes" id="UP000636800"/>
    </source>
</evidence>
<protein>
    <submittedName>
        <fullName evidence="1">Uncharacterized protein</fullName>
    </submittedName>
</protein>
<sequence>MGHGQVIYVRKSEYWASCFCAWGGEFLLAKVPHLAQCSTVSKGKMYRNS</sequence>
<dbReference type="EMBL" id="JADCNL010000005">
    <property type="protein sequence ID" value="KAG0480317.1"/>
    <property type="molecule type" value="Genomic_DNA"/>
</dbReference>
<comment type="caution">
    <text evidence="1">The sequence shown here is derived from an EMBL/GenBank/DDBJ whole genome shotgun (WGS) entry which is preliminary data.</text>
</comment>
<dbReference type="Proteomes" id="UP000636800">
    <property type="component" value="Chromosome 5"/>
</dbReference>
<keyword evidence="2" id="KW-1185">Reference proteome</keyword>
<dbReference type="AlphaFoldDB" id="A0A835R548"/>
<dbReference type="OrthoDB" id="20368at2759"/>
<accession>A0A835R548</accession>
<gene>
    <name evidence="1" type="ORF">HPP92_011175</name>
</gene>
<name>A0A835R548_VANPL</name>